<evidence type="ECO:0008006" key="3">
    <source>
        <dbReference type="Google" id="ProtNLM"/>
    </source>
</evidence>
<protein>
    <recommendedName>
        <fullName evidence="3">DUF4276 family protein</fullName>
    </recommendedName>
</protein>
<dbReference type="EMBL" id="MPIN01000003">
    <property type="protein sequence ID" value="OJH40358.1"/>
    <property type="molecule type" value="Genomic_DNA"/>
</dbReference>
<proteinExistence type="predicted"/>
<comment type="caution">
    <text evidence="1">The sequence shown here is derived from an EMBL/GenBank/DDBJ whole genome shotgun (WGS) entry which is preliminary data.</text>
</comment>
<name>A0A1L9BDR8_9BACT</name>
<dbReference type="AlphaFoldDB" id="A0A1L9BDR8"/>
<gene>
    <name evidence="1" type="ORF">BON30_15125</name>
</gene>
<keyword evidence="2" id="KW-1185">Reference proteome</keyword>
<dbReference type="Pfam" id="PF14103">
    <property type="entry name" value="DUF4276"/>
    <property type="match status" value="1"/>
</dbReference>
<reference evidence="2" key="1">
    <citation type="submission" date="2016-11" db="EMBL/GenBank/DDBJ databases">
        <authorList>
            <person name="Shukria A."/>
            <person name="Stevens D.C."/>
        </authorList>
    </citation>
    <scope>NUCLEOTIDE SEQUENCE [LARGE SCALE GENOMIC DNA]</scope>
    <source>
        <strain evidence="2">Cbfe23</strain>
    </source>
</reference>
<reference evidence="1 2" key="2">
    <citation type="submission" date="2016-12" db="EMBL/GenBank/DDBJ databases">
        <title>Draft Genome Sequence of Cystobacter ferrugineus Strain Cbfe23.</title>
        <authorList>
            <person name="Akbar S."/>
            <person name="Dowd S.E."/>
            <person name="Stevens D.C."/>
        </authorList>
    </citation>
    <scope>NUCLEOTIDE SEQUENCE [LARGE SCALE GENOMIC DNA]</scope>
    <source>
        <strain evidence="1 2">Cbfe23</strain>
    </source>
</reference>
<dbReference type="RefSeq" id="WP_071898990.1">
    <property type="nucleotide sequence ID" value="NZ_MPIN01000003.1"/>
</dbReference>
<dbReference type="Proteomes" id="UP000182229">
    <property type="component" value="Unassembled WGS sequence"/>
</dbReference>
<dbReference type="InterPro" id="IPR025455">
    <property type="entry name" value="DUF4276"/>
</dbReference>
<organism evidence="1 2">
    <name type="scientific">Cystobacter ferrugineus</name>
    <dbReference type="NCBI Taxonomy" id="83449"/>
    <lineage>
        <taxon>Bacteria</taxon>
        <taxon>Pseudomonadati</taxon>
        <taxon>Myxococcota</taxon>
        <taxon>Myxococcia</taxon>
        <taxon>Myxococcales</taxon>
        <taxon>Cystobacterineae</taxon>
        <taxon>Archangiaceae</taxon>
        <taxon>Cystobacter</taxon>
    </lineage>
</organism>
<evidence type="ECO:0000313" key="1">
    <source>
        <dbReference type="EMBL" id="OJH40358.1"/>
    </source>
</evidence>
<evidence type="ECO:0000313" key="2">
    <source>
        <dbReference type="Proteomes" id="UP000182229"/>
    </source>
</evidence>
<sequence>MTKHHSKARRAGVQPTVGLVVEGDAEFAAFPLLHKNKLIAGCPPLKATNLNGVGTDRKPEGIAKLIAPKVIAHQTAGRTKVIVCIDREQRSLCAPGFATAVLNALKTELQSRNKPSDDVHVVIADRTFEAWLLADAKGLHQRKVFRHAPKFNSFEGQMGERQLKGVIELTGLLGRPYSKTKDGPDIFTKLDFPTARSHSKGAVGSKSLDKFLRTLGI</sequence>
<dbReference type="STRING" id="83449.BON30_15125"/>
<accession>A0A1L9BDR8</accession>